<sequence>MKVQLIRNATININVNNKNILVDPMLGSKGVLGPFPWTDDTRANPLTELPFTEAELNALIHKTDAVLLTHLHPDHWDPTAQTLLPKDMLIYCQNEDIEPIKTLGFHNVIGITDSTIFEGIHIHRTVAIHGEGEIGHLMGNASGFVLSHNQEIVYLMGDTIWCKEVKQAIDHYQPTGIVINGGAAKFAIGEHVTMNSTDIKTLLDYYPIKQVAIVHLEAISPLQENRNMLKAYFEEHNLSSRVIIPNDADIFTV</sequence>
<dbReference type="Pfam" id="PF12706">
    <property type="entry name" value="Lactamase_B_2"/>
    <property type="match status" value="1"/>
</dbReference>
<reference evidence="3 4" key="1">
    <citation type="journal article" date="2016" name="J. Zhejiang Univ. Sci. B">
        <title>Antibiotic resistance mechanisms of Myroides sp.</title>
        <authorList>
            <person name="Hu S."/>
            <person name="Yuan S."/>
            <person name="Qu H."/>
            <person name="Jiang T."/>
            <person name="Zhou Y."/>
            <person name="Wang M."/>
            <person name="Ming D."/>
        </authorList>
    </citation>
    <scope>NUCLEOTIDE SEQUENCE [LARGE SCALE GENOMIC DNA]</scope>
    <source>
        <strain evidence="3 4">PR63039</strain>
    </source>
</reference>
<organism evidence="3 4">
    <name type="scientific">Myroides odoratimimus</name>
    <dbReference type="NCBI Taxonomy" id="76832"/>
    <lineage>
        <taxon>Bacteria</taxon>
        <taxon>Pseudomonadati</taxon>
        <taxon>Bacteroidota</taxon>
        <taxon>Flavobacteriia</taxon>
        <taxon>Flavobacteriales</taxon>
        <taxon>Flavobacteriaceae</taxon>
        <taxon>Myroides</taxon>
    </lineage>
</organism>
<accession>A0AAI8G6A5</accession>
<dbReference type="InterPro" id="IPR001279">
    <property type="entry name" value="Metallo-B-lactamas"/>
</dbReference>
<dbReference type="InterPro" id="IPR050114">
    <property type="entry name" value="UPF0173_UPF0282_UlaG_hydrolase"/>
</dbReference>
<name>A0AAI8G6A5_9FLAO</name>
<dbReference type="PANTHER" id="PTHR43546">
    <property type="entry name" value="UPF0173 METAL-DEPENDENT HYDROLASE MJ1163-RELATED"/>
    <property type="match status" value="1"/>
</dbReference>
<evidence type="ECO:0000259" key="2">
    <source>
        <dbReference type="Pfam" id="PF12706"/>
    </source>
</evidence>
<dbReference type="KEGG" id="mod:AS202_17725"/>
<dbReference type="InterPro" id="IPR036866">
    <property type="entry name" value="RibonucZ/Hydroxyglut_hydro"/>
</dbReference>
<dbReference type="PANTHER" id="PTHR43546:SF9">
    <property type="entry name" value="L-ASCORBATE-6-PHOSPHATE LACTONASE ULAG-RELATED"/>
    <property type="match status" value="1"/>
</dbReference>
<dbReference type="Gene3D" id="3.60.15.10">
    <property type="entry name" value="Ribonuclease Z/Hydroxyacylglutathione hydrolase-like"/>
    <property type="match status" value="1"/>
</dbReference>
<feature type="domain" description="Metallo-beta-lactamase" evidence="2">
    <location>
        <begin position="19"/>
        <end position="215"/>
    </location>
</feature>
<dbReference type="Proteomes" id="UP000069030">
    <property type="component" value="Chromosome"/>
</dbReference>
<dbReference type="AlphaFoldDB" id="A0AAI8G6A5"/>
<dbReference type="SUPFAM" id="SSF56281">
    <property type="entry name" value="Metallo-hydrolase/oxidoreductase"/>
    <property type="match status" value="1"/>
</dbReference>
<proteinExistence type="predicted"/>
<dbReference type="EMBL" id="CP013690">
    <property type="protein sequence ID" value="ALU27875.1"/>
    <property type="molecule type" value="Genomic_DNA"/>
</dbReference>
<evidence type="ECO:0000313" key="3">
    <source>
        <dbReference type="EMBL" id="ALU27875.1"/>
    </source>
</evidence>
<protein>
    <recommendedName>
        <fullName evidence="2">Metallo-beta-lactamase domain-containing protein</fullName>
    </recommendedName>
</protein>
<keyword evidence="1" id="KW-0378">Hydrolase</keyword>
<evidence type="ECO:0000313" key="4">
    <source>
        <dbReference type="Proteomes" id="UP000069030"/>
    </source>
</evidence>
<dbReference type="GO" id="GO:0016787">
    <property type="term" value="F:hydrolase activity"/>
    <property type="evidence" value="ECO:0007669"/>
    <property type="project" value="UniProtKB-KW"/>
</dbReference>
<evidence type="ECO:0000256" key="1">
    <source>
        <dbReference type="ARBA" id="ARBA00022801"/>
    </source>
</evidence>
<dbReference type="RefSeq" id="WP_058699801.1">
    <property type="nucleotide sequence ID" value="NZ_CP013690.1"/>
</dbReference>
<gene>
    <name evidence="3" type="ORF">AS202_17725</name>
</gene>